<dbReference type="AlphaFoldDB" id="A0A2P5ACE4"/>
<evidence type="ECO:0000313" key="2">
    <source>
        <dbReference type="Proteomes" id="UP000237105"/>
    </source>
</evidence>
<sequence length="118" mass="13144">MFFRGNKAILTSLASFRASTRELGRSESQTNRTGFQLLLCCLTLYGYTTNMSVLDGTDLLRLVSANNLPSRLNNTNVAALASWNSRWRLLVANLQVSSFHLVTSKSPPKFANNFKPTK</sequence>
<protein>
    <submittedName>
        <fullName evidence="1">Uncharacterized protein</fullName>
    </submittedName>
</protein>
<comment type="caution">
    <text evidence="1">The sequence shown here is derived from an EMBL/GenBank/DDBJ whole genome shotgun (WGS) entry which is preliminary data.</text>
</comment>
<dbReference type="Proteomes" id="UP000237105">
    <property type="component" value="Unassembled WGS sequence"/>
</dbReference>
<gene>
    <name evidence="1" type="ORF">PanWU01x14_346300</name>
</gene>
<evidence type="ECO:0000313" key="1">
    <source>
        <dbReference type="EMBL" id="PON34214.1"/>
    </source>
</evidence>
<keyword evidence="2" id="KW-1185">Reference proteome</keyword>
<accession>A0A2P5ACE4</accession>
<name>A0A2P5ACE4_PARAD</name>
<reference evidence="2" key="1">
    <citation type="submission" date="2016-06" db="EMBL/GenBank/DDBJ databases">
        <title>Parallel loss of symbiosis genes in relatives of nitrogen-fixing non-legume Parasponia.</title>
        <authorList>
            <person name="Van Velzen R."/>
            <person name="Holmer R."/>
            <person name="Bu F."/>
            <person name="Rutten L."/>
            <person name="Van Zeijl A."/>
            <person name="Liu W."/>
            <person name="Santuari L."/>
            <person name="Cao Q."/>
            <person name="Sharma T."/>
            <person name="Shen D."/>
            <person name="Roswanjaya Y."/>
            <person name="Wardhani T."/>
            <person name="Kalhor M.S."/>
            <person name="Jansen J."/>
            <person name="Van den Hoogen J."/>
            <person name="Gungor B."/>
            <person name="Hartog M."/>
            <person name="Hontelez J."/>
            <person name="Verver J."/>
            <person name="Yang W.-C."/>
            <person name="Schijlen E."/>
            <person name="Repin R."/>
            <person name="Schilthuizen M."/>
            <person name="Schranz E."/>
            <person name="Heidstra R."/>
            <person name="Miyata K."/>
            <person name="Fedorova E."/>
            <person name="Kohlen W."/>
            <person name="Bisseling T."/>
            <person name="Smit S."/>
            <person name="Geurts R."/>
        </authorList>
    </citation>
    <scope>NUCLEOTIDE SEQUENCE [LARGE SCALE GENOMIC DNA]</scope>
    <source>
        <strain evidence="2">cv. WU1-14</strain>
    </source>
</reference>
<proteinExistence type="predicted"/>
<organism evidence="1 2">
    <name type="scientific">Parasponia andersonii</name>
    <name type="common">Sponia andersonii</name>
    <dbReference type="NCBI Taxonomy" id="3476"/>
    <lineage>
        <taxon>Eukaryota</taxon>
        <taxon>Viridiplantae</taxon>
        <taxon>Streptophyta</taxon>
        <taxon>Embryophyta</taxon>
        <taxon>Tracheophyta</taxon>
        <taxon>Spermatophyta</taxon>
        <taxon>Magnoliopsida</taxon>
        <taxon>eudicotyledons</taxon>
        <taxon>Gunneridae</taxon>
        <taxon>Pentapetalae</taxon>
        <taxon>rosids</taxon>
        <taxon>fabids</taxon>
        <taxon>Rosales</taxon>
        <taxon>Cannabaceae</taxon>
        <taxon>Parasponia</taxon>
    </lineage>
</organism>
<dbReference type="EMBL" id="JXTB01000673">
    <property type="protein sequence ID" value="PON34214.1"/>
    <property type="molecule type" value="Genomic_DNA"/>
</dbReference>